<dbReference type="EMBL" id="JADKPV010000004">
    <property type="protein sequence ID" value="MBF4501557.1"/>
    <property type="molecule type" value="Genomic_DNA"/>
</dbReference>
<name>A0A8J7G532_9BACL</name>
<evidence type="ECO:0000256" key="2">
    <source>
        <dbReference type="ARBA" id="ARBA00023002"/>
    </source>
</evidence>
<dbReference type="GO" id="GO:0016491">
    <property type="term" value="F:oxidoreductase activity"/>
    <property type="evidence" value="ECO:0007669"/>
    <property type="project" value="UniProtKB-KW"/>
</dbReference>
<proteinExistence type="inferred from homology"/>
<dbReference type="FunFam" id="3.40.50.720:FF:000084">
    <property type="entry name" value="Short-chain dehydrogenase reductase"/>
    <property type="match status" value="1"/>
</dbReference>
<dbReference type="Proteomes" id="UP000622653">
    <property type="component" value="Unassembled WGS sequence"/>
</dbReference>
<accession>A0A8J7G532</accession>
<evidence type="ECO:0000313" key="4">
    <source>
        <dbReference type="Proteomes" id="UP000622653"/>
    </source>
</evidence>
<dbReference type="InterPro" id="IPR036291">
    <property type="entry name" value="NAD(P)-bd_dom_sf"/>
</dbReference>
<evidence type="ECO:0000256" key="1">
    <source>
        <dbReference type="ARBA" id="ARBA00006484"/>
    </source>
</evidence>
<evidence type="ECO:0000313" key="3">
    <source>
        <dbReference type="EMBL" id="MBF4501557.1"/>
    </source>
</evidence>
<dbReference type="SUPFAM" id="SSF51735">
    <property type="entry name" value="NAD(P)-binding Rossmann-fold domains"/>
    <property type="match status" value="1"/>
</dbReference>
<comment type="caution">
    <text evidence="3">The sequence shown here is derived from an EMBL/GenBank/DDBJ whole genome shotgun (WGS) entry which is preliminary data.</text>
</comment>
<dbReference type="InterPro" id="IPR050259">
    <property type="entry name" value="SDR"/>
</dbReference>
<dbReference type="PRINTS" id="PR00080">
    <property type="entry name" value="SDRFAMILY"/>
</dbReference>
<dbReference type="PROSITE" id="PS00061">
    <property type="entry name" value="ADH_SHORT"/>
    <property type="match status" value="1"/>
</dbReference>
<reference evidence="3" key="1">
    <citation type="submission" date="2020-11" db="EMBL/GenBank/DDBJ databases">
        <title>Multidrug resistant novel bacterium Savagea serpentis sp. nov., isolated from the scats of a vine snake (Ahaetulla nasuta).</title>
        <authorList>
            <person name="Venkata Ramana V."/>
            <person name="Vikas Patil S."/>
            <person name="Yogita Lugani V."/>
        </authorList>
    </citation>
    <scope>NUCLEOTIDE SEQUENCE</scope>
    <source>
        <strain evidence="3">SN6</strain>
    </source>
</reference>
<dbReference type="PRINTS" id="PR00081">
    <property type="entry name" value="GDHRDH"/>
</dbReference>
<dbReference type="InterPro" id="IPR002347">
    <property type="entry name" value="SDR_fam"/>
</dbReference>
<sequence>MDLQLKGRNVLITGGTRGIGKAIALMLQQEGANVSVTGRRKEAAEAFQQAHEGIQVYTLDVMNPEERAQLVERYMSDYGTIDVLVNNVGGSSGSTTQETDLEQFREAFEFNYFQAVDFSKRFASHMVRKESGAIINIASVYGRESGGLVTYNNAKAALISFSKSLSNELIPHGVRVNCIAPGSVFHSDGVWDQRMKENESSVQNFIFNEIPANRLGTPEEIANVVTFLASEKSSWIVGACLTVDGGQSRMNH</sequence>
<organism evidence="3 4">
    <name type="scientific">Savagea serpentis</name>
    <dbReference type="NCBI Taxonomy" id="2785297"/>
    <lineage>
        <taxon>Bacteria</taxon>
        <taxon>Bacillati</taxon>
        <taxon>Bacillota</taxon>
        <taxon>Bacilli</taxon>
        <taxon>Bacillales</taxon>
        <taxon>Caryophanaceae</taxon>
        <taxon>Savagea</taxon>
    </lineage>
</organism>
<keyword evidence="4" id="KW-1185">Reference proteome</keyword>
<dbReference type="Gene3D" id="3.40.50.720">
    <property type="entry name" value="NAD(P)-binding Rossmann-like Domain"/>
    <property type="match status" value="1"/>
</dbReference>
<dbReference type="RefSeq" id="WP_194563036.1">
    <property type="nucleotide sequence ID" value="NZ_JADKPV010000004.1"/>
</dbReference>
<dbReference type="CDD" id="cd05233">
    <property type="entry name" value="SDR_c"/>
    <property type="match status" value="1"/>
</dbReference>
<comment type="similarity">
    <text evidence="1">Belongs to the short-chain dehydrogenases/reductases (SDR) family.</text>
</comment>
<protein>
    <submittedName>
        <fullName evidence="3">SDR family oxidoreductase</fullName>
    </submittedName>
</protein>
<dbReference type="InterPro" id="IPR020904">
    <property type="entry name" value="Sc_DH/Rdtase_CS"/>
</dbReference>
<dbReference type="AlphaFoldDB" id="A0A8J7G532"/>
<dbReference type="NCBIfam" id="NF005559">
    <property type="entry name" value="PRK07231.1"/>
    <property type="match status" value="1"/>
</dbReference>
<keyword evidence="2" id="KW-0560">Oxidoreductase</keyword>
<gene>
    <name evidence="3" type="ORF">IRY55_09290</name>
</gene>
<dbReference type="PANTHER" id="PTHR42879">
    <property type="entry name" value="3-OXOACYL-(ACYL-CARRIER-PROTEIN) REDUCTASE"/>
    <property type="match status" value="1"/>
</dbReference>
<dbReference type="Pfam" id="PF13561">
    <property type="entry name" value="adh_short_C2"/>
    <property type="match status" value="1"/>
</dbReference>
<dbReference type="GO" id="GO:0008206">
    <property type="term" value="P:bile acid metabolic process"/>
    <property type="evidence" value="ECO:0007669"/>
    <property type="project" value="UniProtKB-ARBA"/>
</dbReference>